<feature type="domain" description="Transposase IS204/IS1001/IS1096/IS1165 DDE" evidence="1">
    <location>
        <begin position="2"/>
        <end position="89"/>
    </location>
</feature>
<dbReference type="EMBL" id="BARW01019410">
    <property type="protein sequence ID" value="GAI94971.1"/>
    <property type="molecule type" value="Genomic_DNA"/>
</dbReference>
<protein>
    <recommendedName>
        <fullName evidence="1">Transposase IS204/IS1001/IS1096/IS1165 DDE domain-containing protein</fullName>
    </recommendedName>
</protein>
<name>X1TUE1_9ZZZZ</name>
<feature type="non-terminal residue" evidence="2">
    <location>
        <position position="1"/>
    </location>
</feature>
<dbReference type="Pfam" id="PF01610">
    <property type="entry name" value="DDE_Tnp_ISL3"/>
    <property type="match status" value="1"/>
</dbReference>
<organism evidence="2">
    <name type="scientific">marine sediment metagenome</name>
    <dbReference type="NCBI Taxonomy" id="412755"/>
    <lineage>
        <taxon>unclassified sequences</taxon>
        <taxon>metagenomes</taxon>
        <taxon>ecological metagenomes</taxon>
    </lineage>
</organism>
<evidence type="ECO:0000313" key="2">
    <source>
        <dbReference type="EMBL" id="GAI94971.1"/>
    </source>
</evidence>
<gene>
    <name evidence="2" type="ORF">S12H4_33000</name>
</gene>
<proteinExistence type="predicted"/>
<dbReference type="PANTHER" id="PTHR33498">
    <property type="entry name" value="TRANSPOSASE FOR INSERTION SEQUENCE ELEMENT IS1557"/>
    <property type="match status" value="1"/>
</dbReference>
<dbReference type="InterPro" id="IPR002560">
    <property type="entry name" value="Transposase_DDE"/>
</dbReference>
<sequence>LLKEDFQGFWDYVSPAWAGKFLDRWCTRVMRSKIAPLKKVAKTLRNHRELILNWFKAKKAFSSGVVEGLNNKIKVTMRKSYGFRTFEATQIAFYHALGKLPEPEAAHKFY</sequence>
<dbReference type="PANTHER" id="PTHR33498:SF1">
    <property type="entry name" value="TRANSPOSASE FOR INSERTION SEQUENCE ELEMENT IS1557"/>
    <property type="match status" value="1"/>
</dbReference>
<comment type="caution">
    <text evidence="2">The sequence shown here is derived from an EMBL/GenBank/DDBJ whole genome shotgun (WGS) entry which is preliminary data.</text>
</comment>
<dbReference type="AlphaFoldDB" id="X1TUE1"/>
<dbReference type="InterPro" id="IPR047951">
    <property type="entry name" value="Transpos_ISL3"/>
</dbReference>
<evidence type="ECO:0000259" key="1">
    <source>
        <dbReference type="Pfam" id="PF01610"/>
    </source>
</evidence>
<reference evidence="2" key="1">
    <citation type="journal article" date="2014" name="Front. Microbiol.">
        <title>High frequency of phylogenetically diverse reductive dehalogenase-homologous genes in deep subseafloor sedimentary metagenomes.</title>
        <authorList>
            <person name="Kawai M."/>
            <person name="Futagami T."/>
            <person name="Toyoda A."/>
            <person name="Takaki Y."/>
            <person name="Nishi S."/>
            <person name="Hori S."/>
            <person name="Arai W."/>
            <person name="Tsubouchi T."/>
            <person name="Morono Y."/>
            <person name="Uchiyama I."/>
            <person name="Ito T."/>
            <person name="Fujiyama A."/>
            <person name="Inagaki F."/>
            <person name="Takami H."/>
        </authorList>
    </citation>
    <scope>NUCLEOTIDE SEQUENCE</scope>
    <source>
        <strain evidence="2">Expedition CK06-06</strain>
    </source>
</reference>
<accession>X1TUE1</accession>